<gene>
    <name evidence="2" type="ORF">EDS130_LOCUS46748</name>
</gene>
<dbReference type="EMBL" id="CAJNOJ010003447">
    <property type="protein sequence ID" value="CAF1564274.1"/>
    <property type="molecule type" value="Genomic_DNA"/>
</dbReference>
<sequence>YIFTITKIKDELKWRVSWDGSLTYVFINIIVTNTTSSSTTSTSTAPSTTTTVKP</sequence>
<dbReference type="Proteomes" id="UP000663852">
    <property type="component" value="Unassembled WGS sequence"/>
</dbReference>
<reference evidence="2" key="1">
    <citation type="submission" date="2021-02" db="EMBL/GenBank/DDBJ databases">
        <authorList>
            <person name="Nowell W R."/>
        </authorList>
    </citation>
    <scope>NUCLEOTIDE SEQUENCE</scope>
</reference>
<feature type="non-terminal residue" evidence="2">
    <location>
        <position position="54"/>
    </location>
</feature>
<accession>A0A815Y0V5</accession>
<name>A0A815Y0V5_ADIRI</name>
<organism evidence="2 3">
    <name type="scientific">Adineta ricciae</name>
    <name type="common">Rotifer</name>
    <dbReference type="NCBI Taxonomy" id="249248"/>
    <lineage>
        <taxon>Eukaryota</taxon>
        <taxon>Metazoa</taxon>
        <taxon>Spiralia</taxon>
        <taxon>Gnathifera</taxon>
        <taxon>Rotifera</taxon>
        <taxon>Eurotatoria</taxon>
        <taxon>Bdelloidea</taxon>
        <taxon>Adinetida</taxon>
        <taxon>Adinetidae</taxon>
        <taxon>Adineta</taxon>
    </lineage>
</organism>
<feature type="non-terminal residue" evidence="2">
    <location>
        <position position="1"/>
    </location>
</feature>
<protein>
    <submittedName>
        <fullName evidence="2">Uncharacterized protein</fullName>
    </submittedName>
</protein>
<evidence type="ECO:0000313" key="2">
    <source>
        <dbReference type="EMBL" id="CAF1564274.1"/>
    </source>
</evidence>
<evidence type="ECO:0000256" key="1">
    <source>
        <dbReference type="SAM" id="MobiDB-lite"/>
    </source>
</evidence>
<comment type="caution">
    <text evidence="2">The sequence shown here is derived from an EMBL/GenBank/DDBJ whole genome shotgun (WGS) entry which is preliminary data.</text>
</comment>
<feature type="region of interest" description="Disordered" evidence="1">
    <location>
        <begin position="35"/>
        <end position="54"/>
    </location>
</feature>
<proteinExistence type="predicted"/>
<dbReference type="AlphaFoldDB" id="A0A815Y0V5"/>
<evidence type="ECO:0000313" key="3">
    <source>
        <dbReference type="Proteomes" id="UP000663852"/>
    </source>
</evidence>